<evidence type="ECO:0000256" key="3">
    <source>
        <dbReference type="SAM" id="SignalP"/>
    </source>
</evidence>
<dbReference type="InterPro" id="IPR037020">
    <property type="entry name" value="Hemocyanin_C_sf"/>
</dbReference>
<keyword evidence="3" id="KW-0732">Signal</keyword>
<dbReference type="InterPro" id="IPR008922">
    <property type="entry name" value="Di-copper_centre_dom_sf"/>
</dbReference>
<dbReference type="Pfam" id="PF03722">
    <property type="entry name" value="Hemocyanin_N"/>
    <property type="match status" value="1"/>
</dbReference>
<keyword evidence="1" id="KW-0758">Storage protein</keyword>
<feature type="domain" description="Hemocyanin N-terminal" evidence="5">
    <location>
        <begin position="44"/>
        <end position="162"/>
    </location>
</feature>
<evidence type="ECO:0000256" key="1">
    <source>
        <dbReference type="ARBA" id="ARBA00022761"/>
    </source>
</evidence>
<dbReference type="Gene3D" id="2.60.40.1520">
    <property type="entry name" value="Hemocyanin, C-terminal domain"/>
    <property type="match status" value="1"/>
</dbReference>
<feature type="domain" description="Hemocyanin C-terminal" evidence="6">
    <location>
        <begin position="423"/>
        <end position="653"/>
    </location>
</feature>
<evidence type="ECO:0000313" key="8">
    <source>
        <dbReference type="Proteomes" id="UP000053240"/>
    </source>
</evidence>
<dbReference type="InParanoid" id="A0A194RD95"/>
<dbReference type="AlphaFoldDB" id="A0A194RD95"/>
<reference evidence="7 8" key="1">
    <citation type="journal article" date="2015" name="Nat. Commun.">
        <title>Outbred genome sequencing and CRISPR/Cas9 gene editing in butterflies.</title>
        <authorList>
            <person name="Li X."/>
            <person name="Fan D."/>
            <person name="Zhang W."/>
            <person name="Liu G."/>
            <person name="Zhang L."/>
            <person name="Zhao L."/>
            <person name="Fang X."/>
            <person name="Chen L."/>
            <person name="Dong Y."/>
            <person name="Chen Y."/>
            <person name="Ding Y."/>
            <person name="Zhao R."/>
            <person name="Feng M."/>
            <person name="Zhu Y."/>
            <person name="Feng Y."/>
            <person name="Jiang X."/>
            <person name="Zhu D."/>
            <person name="Xiang H."/>
            <person name="Feng X."/>
            <person name="Li S."/>
            <person name="Wang J."/>
            <person name="Zhang G."/>
            <person name="Kronforst M.R."/>
            <person name="Wang W."/>
        </authorList>
    </citation>
    <scope>NUCLEOTIDE SEQUENCE [LARGE SCALE GENOMIC DNA]</scope>
    <source>
        <strain evidence="7">Ya'a_city_454_Pm</strain>
        <tissue evidence="7">Whole body</tissue>
    </source>
</reference>
<protein>
    <submittedName>
        <fullName evidence="7">Arylphorin subunit alpha</fullName>
    </submittedName>
</protein>
<sequence length="964" mass="110841">MFQLTLLVLAAVSVGTSGYLIKVPTTPWQPRTVPVQKQDWVYFQRRLMPLFENVCDDSSDLLVTSLSNDFEKDYEIGNYLNPDVITTLQNYKSSKGFLPKGEIFTEYNQDHIAELKIIFEVLYFAKDFETFYKAAAWARQNINCGIFVDAIYLAILNRKDTEKVSIPPPYELLPNYFVNKEAIIKGSLLSSDEQSYITENVREDGNSYIVDAEYSDGPYETSQQSLTYFHEDMGLNTYYFLNKLNSFPWLNVSLGDRPKLGENLYHTLKQLATRYNLERYSNGLPELEDFDWNTKSMIPYNSMLIYSNGKDFAQSNLADLLDNEDFTLLQNIEENIVTVATHMRDKGFAKEEIVNQLMDILVLSSKSYQNLAYKLLGTDFTSEQKIPSVLAHYLTAVRDPLFWKINKKVVDLVDRALSVLPGYTRNDLIFPGVEIVNVDIKKMMTSFEYFEFDATDALKTSTNSSKFLVKIGQYRLNHKPFSIKLNISSLVTQKGFAKLFISPKVFPGQLGQMKNLFFLLDCFEINLKRGKNMITRTSDEMKLSPELTSLKIIKKQLEDAEFGLNALPLKTVGSKTGFPSRLVLPKGSENGLPFQIFVFIAPYIKPAVNGRIANVEYNFDAMLNPGYPLDLNINMHQLLDLPNSLIKDVIITHKVENKPVKEVVDVPETSNTWTSSEIEPIGFFKSSARPSFNANKQPFDYKSKKGQYGKKDDYLAGRTNYKVDTEDISVIPASYYTDSIKKQYLAGNEENKNKIFSLDEDISKTIYKINSMETDFSEKPKNEEEFDEILKKSSEIQKPLRILKLSSRPDFTMKREPFDYKSKRGQYGKKDDYLAKKGNDTKNWRDNFKETSTENVIDISTNKVVRDLEIKVKDDLNTNVKNFDKIIYTSNTDKNVFKNVIKDTEKSDILQKPTKELIEEYKVDDIVTEPGVVIISKKRNPTVYDFLFTNPFDNVDSTEERVYY</sequence>
<dbReference type="InterPro" id="IPR005204">
    <property type="entry name" value="Hemocyanin_N"/>
</dbReference>
<evidence type="ECO:0000259" key="5">
    <source>
        <dbReference type="Pfam" id="PF03722"/>
    </source>
</evidence>
<dbReference type="GO" id="GO:0005615">
    <property type="term" value="C:extracellular space"/>
    <property type="evidence" value="ECO:0007669"/>
    <property type="project" value="UniProtKB-ARBA"/>
</dbReference>
<feature type="chain" id="PRO_5008265117" evidence="3">
    <location>
        <begin position="19"/>
        <end position="964"/>
    </location>
</feature>
<organism evidence="7 8">
    <name type="scientific">Papilio machaon</name>
    <name type="common">Old World swallowtail butterfly</name>
    <dbReference type="NCBI Taxonomy" id="76193"/>
    <lineage>
        <taxon>Eukaryota</taxon>
        <taxon>Metazoa</taxon>
        <taxon>Ecdysozoa</taxon>
        <taxon>Arthropoda</taxon>
        <taxon>Hexapoda</taxon>
        <taxon>Insecta</taxon>
        <taxon>Pterygota</taxon>
        <taxon>Neoptera</taxon>
        <taxon>Endopterygota</taxon>
        <taxon>Lepidoptera</taxon>
        <taxon>Glossata</taxon>
        <taxon>Ditrysia</taxon>
        <taxon>Papilionoidea</taxon>
        <taxon>Papilionidae</taxon>
        <taxon>Papilioninae</taxon>
        <taxon>Papilio</taxon>
    </lineage>
</organism>
<dbReference type="PANTHER" id="PTHR11511">
    <property type="entry name" value="LARVAL STORAGE PROTEIN/PHENOLOXIDASE"/>
    <property type="match status" value="1"/>
</dbReference>
<evidence type="ECO:0000313" key="7">
    <source>
        <dbReference type="EMBL" id="KPJ13881.1"/>
    </source>
</evidence>
<evidence type="ECO:0000256" key="2">
    <source>
        <dbReference type="ARBA" id="ARBA00038082"/>
    </source>
</evidence>
<feature type="domain" description="Hemocyanin middle" evidence="4">
    <location>
        <begin position="168"/>
        <end position="412"/>
    </location>
</feature>
<dbReference type="Pfam" id="PF03723">
    <property type="entry name" value="Hemocyanin_C"/>
    <property type="match status" value="1"/>
</dbReference>
<dbReference type="InterPro" id="IPR005203">
    <property type="entry name" value="Hemocyanin_C"/>
</dbReference>
<dbReference type="STRING" id="76193.A0A194RD95"/>
<dbReference type="GO" id="GO:0045735">
    <property type="term" value="F:nutrient reservoir activity"/>
    <property type="evidence" value="ECO:0007669"/>
    <property type="project" value="UniProtKB-KW"/>
</dbReference>
<dbReference type="PANTHER" id="PTHR11511:SF5">
    <property type="entry name" value="FAT-BODY PROTEIN 1-RELATED"/>
    <property type="match status" value="1"/>
</dbReference>
<dbReference type="InterPro" id="IPR000896">
    <property type="entry name" value="Hemocyanin/hexamerin_mid_dom"/>
</dbReference>
<dbReference type="Gene3D" id="1.10.1280.10">
    <property type="entry name" value="Di-copper center containing domain from catechol oxidase"/>
    <property type="match status" value="1"/>
</dbReference>
<dbReference type="PRINTS" id="PR00187">
    <property type="entry name" value="HAEMOCYANIN"/>
</dbReference>
<proteinExistence type="inferred from homology"/>
<accession>A0A194RD95</accession>
<gene>
    <name evidence="7" type="ORF">RR48_08695</name>
</gene>
<dbReference type="EMBL" id="KQ460597">
    <property type="protein sequence ID" value="KPJ13881.1"/>
    <property type="molecule type" value="Genomic_DNA"/>
</dbReference>
<dbReference type="InterPro" id="IPR014756">
    <property type="entry name" value="Ig_E-set"/>
</dbReference>
<comment type="similarity">
    <text evidence="2">Belongs to the hemocyanin family.</text>
</comment>
<name>A0A194RD95_PAPMA</name>
<feature type="signal peptide" evidence="3">
    <location>
        <begin position="1"/>
        <end position="18"/>
    </location>
</feature>
<dbReference type="InterPro" id="IPR013788">
    <property type="entry name" value="Hemocyanin/hexamerin"/>
</dbReference>
<dbReference type="PROSITE" id="PS00210">
    <property type="entry name" value="HEMOCYANIN_2"/>
    <property type="match status" value="1"/>
</dbReference>
<dbReference type="SUPFAM" id="SSF48050">
    <property type="entry name" value="Hemocyanin, N-terminal domain"/>
    <property type="match status" value="1"/>
</dbReference>
<dbReference type="Pfam" id="PF00372">
    <property type="entry name" value="Hemocyanin_M"/>
    <property type="match status" value="1"/>
</dbReference>
<dbReference type="Proteomes" id="UP000053240">
    <property type="component" value="Unassembled WGS sequence"/>
</dbReference>
<dbReference type="InterPro" id="IPR036697">
    <property type="entry name" value="Hemocyanin_N_sf"/>
</dbReference>
<keyword evidence="8" id="KW-1185">Reference proteome</keyword>
<dbReference type="SUPFAM" id="SSF48056">
    <property type="entry name" value="Di-copper centre-containing domain"/>
    <property type="match status" value="1"/>
</dbReference>
<evidence type="ECO:0000259" key="6">
    <source>
        <dbReference type="Pfam" id="PF03723"/>
    </source>
</evidence>
<dbReference type="Gene3D" id="1.20.1370.10">
    <property type="entry name" value="Hemocyanin, N-terminal domain"/>
    <property type="match status" value="1"/>
</dbReference>
<dbReference type="SUPFAM" id="SSF81296">
    <property type="entry name" value="E set domains"/>
    <property type="match status" value="1"/>
</dbReference>
<evidence type="ECO:0000259" key="4">
    <source>
        <dbReference type="Pfam" id="PF00372"/>
    </source>
</evidence>